<keyword evidence="1 3" id="KW-0853">WD repeat</keyword>
<dbReference type="PROSITE" id="PS00678">
    <property type="entry name" value="WD_REPEATS_1"/>
    <property type="match status" value="1"/>
</dbReference>
<dbReference type="PROSITE" id="PS50294">
    <property type="entry name" value="WD_REPEATS_REGION"/>
    <property type="match status" value="1"/>
</dbReference>
<evidence type="ECO:0000256" key="3">
    <source>
        <dbReference type="PROSITE-ProRule" id="PRU00221"/>
    </source>
</evidence>
<dbReference type="SMART" id="SM00320">
    <property type="entry name" value="WD40"/>
    <property type="match status" value="6"/>
</dbReference>
<name>A0AAV8V2X0_9RHOD</name>
<evidence type="ECO:0000313" key="5">
    <source>
        <dbReference type="Proteomes" id="UP001157974"/>
    </source>
</evidence>
<accession>A0AAV8V2X0</accession>
<dbReference type="InterPro" id="IPR036322">
    <property type="entry name" value="WD40_repeat_dom_sf"/>
</dbReference>
<dbReference type="InterPro" id="IPR001680">
    <property type="entry name" value="WD40_rpt"/>
</dbReference>
<reference evidence="4 5" key="1">
    <citation type="journal article" date="2023" name="Nat. Commun.">
        <title>Origin of minicircular mitochondrial genomes in red algae.</title>
        <authorList>
            <person name="Lee Y."/>
            <person name="Cho C.H."/>
            <person name="Lee Y.M."/>
            <person name="Park S.I."/>
            <person name="Yang J.H."/>
            <person name="West J.A."/>
            <person name="Bhattacharya D."/>
            <person name="Yoon H.S."/>
        </authorList>
    </citation>
    <scope>NUCLEOTIDE SEQUENCE [LARGE SCALE GENOMIC DNA]</scope>
    <source>
        <strain evidence="4 5">CCMP1338</strain>
        <tissue evidence="4">Whole cell</tissue>
    </source>
</reference>
<dbReference type="InterPro" id="IPR015943">
    <property type="entry name" value="WD40/YVTN_repeat-like_dom_sf"/>
</dbReference>
<dbReference type="SUPFAM" id="SSF50978">
    <property type="entry name" value="WD40 repeat-like"/>
    <property type="match status" value="1"/>
</dbReference>
<dbReference type="PROSITE" id="PS50082">
    <property type="entry name" value="WD_REPEATS_2"/>
    <property type="match status" value="3"/>
</dbReference>
<sequence length="360" mass="40166">MNAFASGGGGFSNPNNDFLVANPPNDSISQIAFSPRTLQPKNFLVGGTWDNEARLWEINPDGSSNMLTSTRHDGPILSVSWREDGQAVFTAGADRIVKMWDLAKNTAVTVAQHDEPIRCVEYVSEQAMNTPCIVTGSWDKSVRYWDVRAPSGQPMGVVPAPERVYAMASRGQMLVVGTAERKLIVYDMRKPTTPFLEKDSQLKHQTRCIATFPDSTGFAVGSVEGRVSIDYVLEADIKAEKYFAFKCHRDTKNSNVYAVNSIAFHEEYSTFATAGSDGGFCFWDKDSKSRLKEFNKVDQPITSCCFNYDGKIFAYAVSYDWSKGAFEHNPAAKKPYILLHAVQDQEIKSRERSSRQGTRR</sequence>
<feature type="repeat" description="WD" evidence="3">
    <location>
        <begin position="110"/>
        <end position="148"/>
    </location>
</feature>
<dbReference type="InterPro" id="IPR019775">
    <property type="entry name" value="WD40_repeat_CS"/>
</dbReference>
<dbReference type="Gene3D" id="2.130.10.10">
    <property type="entry name" value="YVTN repeat-like/Quinoprotein amine dehydrogenase"/>
    <property type="match status" value="1"/>
</dbReference>
<comment type="caution">
    <text evidence="4">The sequence shown here is derived from an EMBL/GenBank/DDBJ whole genome shotgun (WGS) entry which is preliminary data.</text>
</comment>
<dbReference type="Proteomes" id="UP001157974">
    <property type="component" value="Unassembled WGS sequence"/>
</dbReference>
<protein>
    <recommendedName>
        <fullName evidence="6">Anaphase-promoting complex subunit 4 WD40 domain-containing protein</fullName>
    </recommendedName>
</protein>
<dbReference type="PANTHER" id="PTHR10971">
    <property type="entry name" value="MRNA EXPORT FACTOR AND BUB3"/>
    <property type="match status" value="1"/>
</dbReference>
<dbReference type="Pfam" id="PF00400">
    <property type="entry name" value="WD40"/>
    <property type="match status" value="3"/>
</dbReference>
<dbReference type="PRINTS" id="PR00320">
    <property type="entry name" value="GPROTEINBRPT"/>
</dbReference>
<evidence type="ECO:0000313" key="4">
    <source>
        <dbReference type="EMBL" id="KAJ8908905.1"/>
    </source>
</evidence>
<proteinExistence type="predicted"/>
<evidence type="ECO:0008006" key="6">
    <source>
        <dbReference type="Google" id="ProtNLM"/>
    </source>
</evidence>
<feature type="repeat" description="WD" evidence="3">
    <location>
        <begin position="69"/>
        <end position="110"/>
    </location>
</feature>
<keyword evidence="5" id="KW-1185">Reference proteome</keyword>
<evidence type="ECO:0000256" key="2">
    <source>
        <dbReference type="ARBA" id="ARBA00022737"/>
    </source>
</evidence>
<feature type="repeat" description="WD" evidence="3">
    <location>
        <begin position="252"/>
        <end position="293"/>
    </location>
</feature>
<dbReference type="AlphaFoldDB" id="A0AAV8V2X0"/>
<dbReference type="InterPro" id="IPR020472">
    <property type="entry name" value="WD40_PAC1"/>
</dbReference>
<keyword evidence="2" id="KW-0677">Repeat</keyword>
<gene>
    <name evidence="4" type="ORF">NDN08_005607</name>
</gene>
<dbReference type="EMBL" id="JAMWBK010000001">
    <property type="protein sequence ID" value="KAJ8908905.1"/>
    <property type="molecule type" value="Genomic_DNA"/>
</dbReference>
<organism evidence="4 5">
    <name type="scientific">Rhodosorus marinus</name>
    <dbReference type="NCBI Taxonomy" id="101924"/>
    <lineage>
        <taxon>Eukaryota</taxon>
        <taxon>Rhodophyta</taxon>
        <taxon>Stylonematophyceae</taxon>
        <taxon>Stylonematales</taxon>
        <taxon>Stylonemataceae</taxon>
        <taxon>Rhodosorus</taxon>
    </lineage>
</organism>
<evidence type="ECO:0000256" key="1">
    <source>
        <dbReference type="ARBA" id="ARBA00022574"/>
    </source>
</evidence>